<dbReference type="EMBL" id="FOMX01000020">
    <property type="protein sequence ID" value="SFE83799.1"/>
    <property type="molecule type" value="Genomic_DNA"/>
</dbReference>
<protein>
    <submittedName>
        <fullName evidence="2">Uncharacterized protein</fullName>
    </submittedName>
</protein>
<keyword evidence="3" id="KW-1185">Reference proteome</keyword>
<accession>A0A1I2DTQ9</accession>
<dbReference type="AlphaFoldDB" id="A0A1I2DTQ9"/>
<evidence type="ECO:0000313" key="3">
    <source>
        <dbReference type="Proteomes" id="UP000199400"/>
    </source>
</evidence>
<evidence type="ECO:0000313" key="2">
    <source>
        <dbReference type="EMBL" id="SFE83799.1"/>
    </source>
</evidence>
<dbReference type="RefSeq" id="WP_096327188.1">
    <property type="nucleotide sequence ID" value="NZ_FOMX01000020.1"/>
</dbReference>
<sequence length="111" mass="12672">MGHHHHKRGRNCNHGWWATSDAAGHHHHKLGHDCGHGVWATDSVDGHHHHKRGGDCVEHRQWATGEDVADRSFLTDEEFPDDPTIEVDLSHTDRRSYEEIEAELAALERPK</sequence>
<dbReference type="STRING" id="54.SAMN02745121_05756"/>
<name>A0A1I2DTQ9_9BACT</name>
<organism evidence="2 3">
    <name type="scientific">Nannocystis exedens</name>
    <dbReference type="NCBI Taxonomy" id="54"/>
    <lineage>
        <taxon>Bacteria</taxon>
        <taxon>Pseudomonadati</taxon>
        <taxon>Myxococcota</taxon>
        <taxon>Polyangia</taxon>
        <taxon>Nannocystales</taxon>
        <taxon>Nannocystaceae</taxon>
        <taxon>Nannocystis</taxon>
    </lineage>
</organism>
<reference evidence="3" key="1">
    <citation type="submission" date="2016-10" db="EMBL/GenBank/DDBJ databases">
        <authorList>
            <person name="Varghese N."/>
            <person name="Submissions S."/>
        </authorList>
    </citation>
    <scope>NUCLEOTIDE SEQUENCE [LARGE SCALE GENOMIC DNA]</scope>
    <source>
        <strain evidence="3">ATCC 25963</strain>
    </source>
</reference>
<evidence type="ECO:0000256" key="1">
    <source>
        <dbReference type="SAM" id="MobiDB-lite"/>
    </source>
</evidence>
<feature type="compositionally biased region" description="Acidic residues" evidence="1">
    <location>
        <begin position="75"/>
        <end position="85"/>
    </location>
</feature>
<dbReference type="Proteomes" id="UP000199400">
    <property type="component" value="Unassembled WGS sequence"/>
</dbReference>
<proteinExistence type="predicted"/>
<feature type="region of interest" description="Disordered" evidence="1">
    <location>
        <begin position="68"/>
        <end position="93"/>
    </location>
</feature>
<gene>
    <name evidence="2" type="ORF">SAMN02745121_05756</name>
</gene>